<dbReference type="EMBL" id="JACIBV010000001">
    <property type="protein sequence ID" value="MBB3728830.1"/>
    <property type="molecule type" value="Genomic_DNA"/>
</dbReference>
<dbReference type="AlphaFoldDB" id="A0A7W5VCA5"/>
<comment type="caution">
    <text evidence="1">The sequence shown here is derived from an EMBL/GenBank/DDBJ whole genome shotgun (WGS) entry which is preliminary data.</text>
</comment>
<sequence length="152" mass="16518">MRRTWLIVGGVFTLATVGGLGAGFGLNVDLPEDSADTSLIYSTTAETTVSAYRITTPELFVAVRGEVDVKVIVTPASKGARRLTVERRLTWAGDDGRNHSESWNGRWLRAEMRCGVSACGALYTLTVPEDTPVWLITPPRTLTCPPQVCRHG</sequence>
<proteinExistence type="predicted"/>
<dbReference type="GeneID" id="95391045"/>
<accession>A0A7W5VCA5</accession>
<gene>
    <name evidence="1" type="ORF">FHR33_004690</name>
</gene>
<evidence type="ECO:0000313" key="2">
    <source>
        <dbReference type="Proteomes" id="UP000579945"/>
    </source>
</evidence>
<reference evidence="1 2" key="1">
    <citation type="submission" date="2020-08" db="EMBL/GenBank/DDBJ databases">
        <title>Sequencing the genomes of 1000 actinobacteria strains.</title>
        <authorList>
            <person name="Klenk H.-P."/>
        </authorList>
    </citation>
    <scope>NUCLEOTIDE SEQUENCE [LARGE SCALE GENOMIC DNA]</scope>
    <source>
        <strain evidence="1 2">DSM 44320</strain>
    </source>
</reference>
<evidence type="ECO:0000313" key="1">
    <source>
        <dbReference type="EMBL" id="MBB3728830.1"/>
    </source>
</evidence>
<dbReference type="Proteomes" id="UP000579945">
    <property type="component" value="Unassembled WGS sequence"/>
</dbReference>
<name>A0A7W5VCA5_9ACTN</name>
<dbReference type="RefSeq" id="WP_183651268.1">
    <property type="nucleotide sequence ID" value="NZ_BAAAXX010000088.1"/>
</dbReference>
<organism evidence="1 2">
    <name type="scientific">Nonomuraea dietziae</name>
    <dbReference type="NCBI Taxonomy" id="65515"/>
    <lineage>
        <taxon>Bacteria</taxon>
        <taxon>Bacillati</taxon>
        <taxon>Actinomycetota</taxon>
        <taxon>Actinomycetes</taxon>
        <taxon>Streptosporangiales</taxon>
        <taxon>Streptosporangiaceae</taxon>
        <taxon>Nonomuraea</taxon>
    </lineage>
</organism>
<keyword evidence="2" id="KW-1185">Reference proteome</keyword>
<protein>
    <submittedName>
        <fullName evidence="1">Uncharacterized protein</fullName>
    </submittedName>
</protein>